<evidence type="ECO:0000313" key="1">
    <source>
        <dbReference type="EMBL" id="OSC32817.1"/>
    </source>
</evidence>
<evidence type="ECO:0000313" key="2">
    <source>
        <dbReference type="Proteomes" id="UP000193577"/>
    </source>
</evidence>
<dbReference type="EMBL" id="NCXO01000032">
    <property type="protein sequence ID" value="OSC32817.1"/>
    <property type="molecule type" value="Genomic_DNA"/>
</dbReference>
<gene>
    <name evidence="1" type="ORF">B8W67_13945</name>
</gene>
<dbReference type="RefSeq" id="WP_085304535.1">
    <property type="nucleotide sequence ID" value="NZ_AP022594.1"/>
</dbReference>
<reference evidence="1 2" key="1">
    <citation type="submission" date="2017-04" db="EMBL/GenBank/DDBJ databases">
        <title>The new phylogeny of genus Mycobacterium.</title>
        <authorList>
            <person name="Tortoli E."/>
            <person name="Trovato A."/>
            <person name="Cirillo D.M."/>
        </authorList>
    </citation>
    <scope>NUCLEOTIDE SEQUENCE [LARGE SCALE GENOMIC DNA]</scope>
    <source>
        <strain evidence="1 2">KCTC 19819</strain>
    </source>
</reference>
<sequence>METLTLSTATVAMEHAYALLLRAGLLTVDPEDPSSTAHISTGARLSGNGQSTDAVTSWSPALMNRAEKDLSRSQRGTWAIHQPAFYERLRSVPTSALAHRGICPGTEAPSQMCDTDHFNFIFAGRNVA</sequence>
<organism evidence="1 2">
    <name type="scientific">Mycolicibacillus koreensis</name>
    <dbReference type="NCBI Taxonomy" id="1069220"/>
    <lineage>
        <taxon>Bacteria</taxon>
        <taxon>Bacillati</taxon>
        <taxon>Actinomycetota</taxon>
        <taxon>Actinomycetes</taxon>
        <taxon>Mycobacteriales</taxon>
        <taxon>Mycobacteriaceae</taxon>
        <taxon>Mycolicibacillus</taxon>
    </lineage>
</organism>
<keyword evidence="2" id="KW-1185">Reference proteome</keyword>
<protein>
    <submittedName>
        <fullName evidence="1">Uncharacterized protein</fullName>
    </submittedName>
</protein>
<dbReference type="Proteomes" id="UP000193577">
    <property type="component" value="Unassembled WGS sequence"/>
</dbReference>
<accession>A0A7I7SCZ8</accession>
<name>A0A7I7SCZ8_9MYCO</name>
<comment type="caution">
    <text evidence="1">The sequence shown here is derived from an EMBL/GenBank/DDBJ whole genome shotgun (WGS) entry which is preliminary data.</text>
</comment>
<proteinExistence type="predicted"/>
<dbReference type="AlphaFoldDB" id="A0A7I7SCZ8"/>